<reference evidence="1" key="2">
    <citation type="submission" date="2025-09" db="UniProtKB">
        <authorList>
            <consortium name="Ensembl"/>
        </authorList>
    </citation>
    <scope>IDENTIFICATION</scope>
</reference>
<sequence>MTPSGKQAEVTFSVLCRYLKIIFSLCFLSRGAGTSPLQCQEGIGWNLAPLLSSPAHSSSLYIMYIALTSLKWCFILRTIYKRSRSLFLLKICLYRFFLEYVFYKNHTLIYISATYKNYSTVIYVHIYRYILSACPCCVLFPSQSKGIVAAAPRRFLSRHLVETTLLLIAEWGAESPSAGDTHPESAVLGRTSAHGCEVLLHAALPGTSLLAALCKTILLSSTDQARFKGKLLIQVCMKIKC</sequence>
<organism evidence="1 2">
    <name type="scientific">Nothoprocta perdicaria</name>
    <name type="common">Chilean tinamou</name>
    <name type="synonym">Crypturus perdicarius</name>
    <dbReference type="NCBI Taxonomy" id="30464"/>
    <lineage>
        <taxon>Eukaryota</taxon>
        <taxon>Metazoa</taxon>
        <taxon>Chordata</taxon>
        <taxon>Craniata</taxon>
        <taxon>Vertebrata</taxon>
        <taxon>Euteleostomi</taxon>
        <taxon>Archelosauria</taxon>
        <taxon>Archosauria</taxon>
        <taxon>Dinosauria</taxon>
        <taxon>Saurischia</taxon>
        <taxon>Theropoda</taxon>
        <taxon>Coelurosauria</taxon>
        <taxon>Aves</taxon>
        <taxon>Palaeognathae</taxon>
        <taxon>Tinamiformes</taxon>
        <taxon>Tinamidae</taxon>
        <taxon>Nothoprocta</taxon>
    </lineage>
</organism>
<dbReference type="AlphaFoldDB" id="A0A8C6Z1I4"/>
<reference evidence="1" key="1">
    <citation type="submission" date="2025-08" db="UniProtKB">
        <authorList>
            <consortium name="Ensembl"/>
        </authorList>
    </citation>
    <scope>IDENTIFICATION</scope>
</reference>
<protein>
    <submittedName>
        <fullName evidence="1">Uncharacterized protein</fullName>
    </submittedName>
</protein>
<keyword evidence="2" id="KW-1185">Reference proteome</keyword>
<proteinExistence type="predicted"/>
<evidence type="ECO:0000313" key="1">
    <source>
        <dbReference type="Ensembl" id="ENSNPEP00000008546.1"/>
    </source>
</evidence>
<dbReference type="Proteomes" id="UP000694420">
    <property type="component" value="Unplaced"/>
</dbReference>
<evidence type="ECO:0000313" key="2">
    <source>
        <dbReference type="Proteomes" id="UP000694420"/>
    </source>
</evidence>
<name>A0A8C6Z1I4_NOTPE</name>
<accession>A0A8C6Z1I4</accession>
<dbReference type="Ensembl" id="ENSNPET00000008758.1">
    <property type="protein sequence ID" value="ENSNPEP00000008546.1"/>
    <property type="gene ID" value="ENSNPEG00000006417.1"/>
</dbReference>